<organism evidence="13">
    <name type="scientific">Arion vulgaris</name>
    <dbReference type="NCBI Taxonomy" id="1028688"/>
    <lineage>
        <taxon>Eukaryota</taxon>
        <taxon>Metazoa</taxon>
        <taxon>Spiralia</taxon>
        <taxon>Lophotrochozoa</taxon>
        <taxon>Mollusca</taxon>
        <taxon>Gastropoda</taxon>
        <taxon>Heterobranchia</taxon>
        <taxon>Euthyneura</taxon>
        <taxon>Panpulmonata</taxon>
        <taxon>Eupulmonata</taxon>
        <taxon>Stylommatophora</taxon>
        <taxon>Helicina</taxon>
        <taxon>Arionoidea</taxon>
        <taxon>Arionidae</taxon>
        <taxon>Arion</taxon>
    </lineage>
</organism>
<dbReference type="PANTHER" id="PTHR13385:SF0">
    <property type="entry name" value="UBIQUITIN-LIKE PROTEIN ATG12"/>
    <property type="match status" value="1"/>
</dbReference>
<dbReference type="SUPFAM" id="SSF54236">
    <property type="entry name" value="Ubiquitin-like"/>
    <property type="match status" value="1"/>
</dbReference>
<feature type="compositionally biased region" description="Basic and acidic residues" evidence="12">
    <location>
        <begin position="1"/>
        <end position="12"/>
    </location>
</feature>
<dbReference type="CDD" id="cd01612">
    <property type="entry name" value="Ubl_ATG12"/>
    <property type="match status" value="1"/>
</dbReference>
<evidence type="ECO:0000256" key="9">
    <source>
        <dbReference type="ARBA" id="ARBA00023006"/>
    </source>
</evidence>
<dbReference type="EMBL" id="HACG01006535">
    <property type="protein sequence ID" value="CEK53400.1"/>
    <property type="molecule type" value="Transcribed_RNA"/>
</dbReference>
<dbReference type="Pfam" id="PF04110">
    <property type="entry name" value="APG12"/>
    <property type="match status" value="1"/>
</dbReference>
<dbReference type="Gene3D" id="3.10.20.90">
    <property type="entry name" value="Phosphatidylinositol 3-kinase Catalytic Subunit, Chain A, domain 1"/>
    <property type="match status" value="1"/>
</dbReference>
<evidence type="ECO:0000256" key="4">
    <source>
        <dbReference type="ARBA" id="ARBA00015875"/>
    </source>
</evidence>
<evidence type="ECO:0000256" key="5">
    <source>
        <dbReference type="ARBA" id="ARBA00022490"/>
    </source>
</evidence>
<proteinExistence type="inferred from homology"/>
<dbReference type="GO" id="GO:0000421">
    <property type="term" value="C:autophagosome membrane"/>
    <property type="evidence" value="ECO:0007669"/>
    <property type="project" value="TreeGrafter"/>
</dbReference>
<evidence type="ECO:0000313" key="13">
    <source>
        <dbReference type="EMBL" id="CEK53400.1"/>
    </source>
</evidence>
<dbReference type="GO" id="GO:0097352">
    <property type="term" value="P:autophagosome maturation"/>
    <property type="evidence" value="ECO:0007669"/>
    <property type="project" value="TreeGrafter"/>
</dbReference>
<accession>A0A0B6YD33</accession>
<reference evidence="13" key="1">
    <citation type="submission" date="2014-12" db="EMBL/GenBank/DDBJ databases">
        <title>Insight into the proteome of Arion vulgaris.</title>
        <authorList>
            <person name="Aradska J."/>
            <person name="Bulat T."/>
            <person name="Smidak R."/>
            <person name="Sarate P."/>
            <person name="Gangsoo J."/>
            <person name="Sialana F."/>
            <person name="Bilban M."/>
            <person name="Lubec G."/>
        </authorList>
    </citation>
    <scope>NUCLEOTIDE SEQUENCE</scope>
    <source>
        <tissue evidence="13">Skin</tissue>
    </source>
</reference>
<evidence type="ECO:0000256" key="6">
    <source>
        <dbReference type="ARBA" id="ARBA00022499"/>
    </source>
</evidence>
<feature type="non-terminal residue" evidence="13">
    <location>
        <position position="1"/>
    </location>
</feature>
<feature type="region of interest" description="Disordered" evidence="12">
    <location>
        <begin position="1"/>
        <end position="46"/>
    </location>
</feature>
<keyword evidence="8" id="KW-0007">Acetylation</keyword>
<evidence type="ECO:0000256" key="8">
    <source>
        <dbReference type="ARBA" id="ARBA00022990"/>
    </source>
</evidence>
<comment type="subcellular location">
    <subcellularLocation>
        <location evidence="2">Cytoplasm</location>
    </subcellularLocation>
    <subcellularLocation>
        <location evidence="1">Endomembrane system</location>
        <topology evidence="1">Peripheral membrane protein</topology>
    </subcellularLocation>
</comment>
<keyword evidence="7 11" id="KW-0833">Ubl conjugation pathway</keyword>
<dbReference type="GO" id="GO:0000422">
    <property type="term" value="P:autophagy of mitochondrion"/>
    <property type="evidence" value="ECO:0007669"/>
    <property type="project" value="TreeGrafter"/>
</dbReference>
<evidence type="ECO:0000256" key="10">
    <source>
        <dbReference type="ARBA" id="ARBA00023136"/>
    </source>
</evidence>
<evidence type="ECO:0000256" key="3">
    <source>
        <dbReference type="ARBA" id="ARBA00007778"/>
    </source>
</evidence>
<dbReference type="GO" id="GO:0034727">
    <property type="term" value="P:piecemeal microautophagy of the nucleus"/>
    <property type="evidence" value="ECO:0007669"/>
    <property type="project" value="TreeGrafter"/>
</dbReference>
<gene>
    <name evidence="13" type="primary">ORF20172</name>
</gene>
<dbReference type="AlphaFoldDB" id="A0A0B6YD33"/>
<dbReference type="GO" id="GO:0019776">
    <property type="term" value="F:Atg8-family ligase activity"/>
    <property type="evidence" value="ECO:0007669"/>
    <property type="project" value="TreeGrafter"/>
</dbReference>
<evidence type="ECO:0000256" key="1">
    <source>
        <dbReference type="ARBA" id="ARBA00004184"/>
    </source>
</evidence>
<dbReference type="InterPro" id="IPR007242">
    <property type="entry name" value="Atg12"/>
</dbReference>
<dbReference type="GO" id="GO:0061723">
    <property type="term" value="P:glycophagy"/>
    <property type="evidence" value="ECO:0007669"/>
    <property type="project" value="TreeGrafter"/>
</dbReference>
<keyword evidence="6 11" id="KW-1017">Isopeptide bond</keyword>
<evidence type="ECO:0000256" key="12">
    <source>
        <dbReference type="SAM" id="MobiDB-lite"/>
    </source>
</evidence>
<dbReference type="GO" id="GO:0034274">
    <property type="term" value="C:Atg12-Atg5-Atg16 complex"/>
    <property type="evidence" value="ECO:0007669"/>
    <property type="project" value="TreeGrafter"/>
</dbReference>
<keyword evidence="10" id="KW-0472">Membrane</keyword>
<dbReference type="PANTHER" id="PTHR13385">
    <property type="entry name" value="AUTOPHAGY PROTEIN 12"/>
    <property type="match status" value="1"/>
</dbReference>
<sequence>VNMSEGEERVVDCGDSSTPPPASSSETAESDSKTEPDSPKLPVSPALKQKSSFKVEILLKPAGNAPIMKKKKWAVERTKTFSSVAEFIKKYIKIEQTESLFLYVNQSFAPSPDTEIGSIFDCFGSDGQLVLHYCLTEAWG</sequence>
<comment type="similarity">
    <text evidence="3 11">Belongs to the ATG12 family.</text>
</comment>
<dbReference type="GO" id="GO:0000045">
    <property type="term" value="P:autophagosome assembly"/>
    <property type="evidence" value="ECO:0007669"/>
    <property type="project" value="InterPro"/>
</dbReference>
<name>A0A0B6YD33_9EUPU</name>
<evidence type="ECO:0000256" key="7">
    <source>
        <dbReference type="ARBA" id="ARBA00022786"/>
    </source>
</evidence>
<dbReference type="InterPro" id="IPR029071">
    <property type="entry name" value="Ubiquitin-like_domsf"/>
</dbReference>
<keyword evidence="5" id="KW-0963">Cytoplasm</keyword>
<comment type="subunit">
    <text evidence="11">Forms a conjugate with ATG5.</text>
</comment>
<comment type="function">
    <text evidence="11">Ubiquitin-like protein involved in autophagic vesicle formation.</text>
</comment>
<dbReference type="GO" id="GO:0012505">
    <property type="term" value="C:endomembrane system"/>
    <property type="evidence" value="ECO:0007669"/>
    <property type="project" value="UniProtKB-SubCell"/>
</dbReference>
<protein>
    <recommendedName>
        <fullName evidence="4 11">Ubiquitin-like protein ATG12</fullName>
    </recommendedName>
</protein>
<dbReference type="GO" id="GO:0034045">
    <property type="term" value="C:phagophore assembly site membrane"/>
    <property type="evidence" value="ECO:0007669"/>
    <property type="project" value="TreeGrafter"/>
</dbReference>
<evidence type="ECO:0000256" key="11">
    <source>
        <dbReference type="RuleBase" id="RU361201"/>
    </source>
</evidence>
<keyword evidence="9 11" id="KW-0072">Autophagy</keyword>
<dbReference type="FunFam" id="3.10.20.90:FF:000117">
    <property type="entry name" value="Ubiquitin-like protein ATG12"/>
    <property type="match status" value="1"/>
</dbReference>
<evidence type="ECO:0000256" key="2">
    <source>
        <dbReference type="ARBA" id="ARBA00004496"/>
    </source>
</evidence>